<feature type="region of interest" description="Disordered" evidence="1">
    <location>
        <begin position="279"/>
        <end position="331"/>
    </location>
</feature>
<dbReference type="EMBL" id="JAAALK010000287">
    <property type="protein sequence ID" value="KAG8059100.1"/>
    <property type="molecule type" value="Genomic_DNA"/>
</dbReference>
<dbReference type="PANTHER" id="PTHR42916:SF1">
    <property type="entry name" value="PROTEIN PHYLLO, CHLOROPLASTIC"/>
    <property type="match status" value="1"/>
</dbReference>
<name>A0A8J5VBD0_ZIZPA</name>
<comment type="caution">
    <text evidence="3">The sequence shown here is derived from an EMBL/GenBank/DDBJ whole genome shotgun (WGS) entry which is preliminary data.</text>
</comment>
<dbReference type="Pfam" id="PF00561">
    <property type="entry name" value="Abhydrolase_1"/>
    <property type="match status" value="1"/>
</dbReference>
<organism evidence="3 4">
    <name type="scientific">Zizania palustris</name>
    <name type="common">Northern wild rice</name>
    <dbReference type="NCBI Taxonomy" id="103762"/>
    <lineage>
        <taxon>Eukaryota</taxon>
        <taxon>Viridiplantae</taxon>
        <taxon>Streptophyta</taxon>
        <taxon>Embryophyta</taxon>
        <taxon>Tracheophyta</taxon>
        <taxon>Spermatophyta</taxon>
        <taxon>Magnoliopsida</taxon>
        <taxon>Liliopsida</taxon>
        <taxon>Poales</taxon>
        <taxon>Poaceae</taxon>
        <taxon>BOP clade</taxon>
        <taxon>Oryzoideae</taxon>
        <taxon>Oryzeae</taxon>
        <taxon>Zizaniinae</taxon>
        <taxon>Zizania</taxon>
    </lineage>
</organism>
<sequence>MAANLPKGEERVLAAMSSPPAAEQSGGAAGKRTEVAPATTARPHGSESSGGATGKGEEEAAGVVKEKVVLFLHGFLGTSEDWVPMMKALSPSARVIAVDLPGHGESEILHPDVANPNQFSITVQSIADLLLKLICNITDGEVVVVGYSMGARIALHMALNQKHKISGAVIISGTPGLKDEVSRRCRSAIDKSRAHFLSSCGLESFLETWYSAKMWASLREHPKFDSLVRTRRKHNNITALSKVLADSSIGKQKSLWEDLEHLKIPLLIVAVKNASMSGLIDPSTKRGPEDAKKLDGEKSKKIQSTEVRRWWGKGSSSAHGGSPDVKSAKAN</sequence>
<feature type="region of interest" description="Disordered" evidence="1">
    <location>
        <begin position="1"/>
        <end position="58"/>
    </location>
</feature>
<reference evidence="3" key="1">
    <citation type="journal article" date="2021" name="bioRxiv">
        <title>Whole Genome Assembly and Annotation of Northern Wild Rice, Zizania palustris L., Supports a Whole Genome Duplication in the Zizania Genus.</title>
        <authorList>
            <person name="Haas M."/>
            <person name="Kono T."/>
            <person name="Macchietto M."/>
            <person name="Millas R."/>
            <person name="McGilp L."/>
            <person name="Shao M."/>
            <person name="Duquette J."/>
            <person name="Hirsch C.N."/>
            <person name="Kimball J."/>
        </authorList>
    </citation>
    <scope>NUCLEOTIDE SEQUENCE</scope>
    <source>
        <tissue evidence="3">Fresh leaf tissue</tissue>
    </source>
</reference>
<evidence type="ECO:0000313" key="3">
    <source>
        <dbReference type="EMBL" id="KAG8059100.1"/>
    </source>
</evidence>
<keyword evidence="4" id="KW-1185">Reference proteome</keyword>
<proteinExistence type="predicted"/>
<dbReference type="OrthoDB" id="8119704at2759"/>
<feature type="domain" description="AB hydrolase-1" evidence="2">
    <location>
        <begin position="68"/>
        <end position="226"/>
    </location>
</feature>
<dbReference type="InterPro" id="IPR000073">
    <property type="entry name" value="AB_hydrolase_1"/>
</dbReference>
<dbReference type="Proteomes" id="UP000729402">
    <property type="component" value="Unassembled WGS sequence"/>
</dbReference>
<evidence type="ECO:0000259" key="2">
    <source>
        <dbReference type="Pfam" id="PF00561"/>
    </source>
</evidence>
<dbReference type="AlphaFoldDB" id="A0A8J5VBD0"/>
<evidence type="ECO:0000313" key="4">
    <source>
        <dbReference type="Proteomes" id="UP000729402"/>
    </source>
</evidence>
<gene>
    <name evidence="3" type="ORF">GUJ93_ZPchr0002g23407</name>
</gene>
<feature type="compositionally biased region" description="Basic and acidic residues" evidence="1">
    <location>
        <begin position="283"/>
        <end position="300"/>
    </location>
</feature>
<reference evidence="3" key="2">
    <citation type="submission" date="2021-02" db="EMBL/GenBank/DDBJ databases">
        <authorList>
            <person name="Kimball J.A."/>
            <person name="Haas M.W."/>
            <person name="Macchietto M."/>
            <person name="Kono T."/>
            <person name="Duquette J."/>
            <person name="Shao M."/>
        </authorList>
    </citation>
    <scope>NUCLEOTIDE SEQUENCE</scope>
    <source>
        <tissue evidence="3">Fresh leaf tissue</tissue>
    </source>
</reference>
<evidence type="ECO:0000256" key="1">
    <source>
        <dbReference type="SAM" id="MobiDB-lite"/>
    </source>
</evidence>
<protein>
    <recommendedName>
        <fullName evidence="2">AB hydrolase-1 domain-containing protein</fullName>
    </recommendedName>
</protein>
<accession>A0A8J5VBD0</accession>
<dbReference type="PANTHER" id="PTHR42916">
    <property type="entry name" value="2-SUCCINYL-5-ENOLPYRUVYL-6-HYDROXY-3-CYCLOHEXENE-1-CARBOXYLATE SYNTHASE"/>
    <property type="match status" value="1"/>
</dbReference>